<dbReference type="RefSeq" id="WP_048508536.1">
    <property type="nucleotide sequence ID" value="NZ_LFND01000007.1"/>
</dbReference>
<accession>A0A0J7I0Z4</accession>
<dbReference type="STRING" id="558151.ACM46_20545"/>
<dbReference type="Pfam" id="PF22252">
    <property type="entry name" value="PNGase_F-II_N"/>
    <property type="match status" value="1"/>
</dbReference>
<dbReference type="InterPro" id="IPR005901">
    <property type="entry name" value="GLPGLI"/>
</dbReference>
<dbReference type="EMBL" id="LFND01000007">
    <property type="protein sequence ID" value="KMQ59481.1"/>
    <property type="molecule type" value="Genomic_DNA"/>
</dbReference>
<dbReference type="NCBIfam" id="TIGR01200">
    <property type="entry name" value="GLPGLI"/>
    <property type="match status" value="1"/>
</dbReference>
<comment type="caution">
    <text evidence="1">The sequence shown here is derived from an EMBL/GenBank/DDBJ whole genome shotgun (WGS) entry which is preliminary data.</text>
</comment>
<dbReference type="Proteomes" id="UP000036261">
    <property type="component" value="Unassembled WGS sequence"/>
</dbReference>
<proteinExistence type="predicted"/>
<gene>
    <name evidence="1" type="ORF">ACM46_20545</name>
</gene>
<evidence type="ECO:0000313" key="1">
    <source>
        <dbReference type="EMBL" id="KMQ59481.1"/>
    </source>
</evidence>
<organism evidence="1 2">
    <name type="scientific">Chryseobacterium angstadtii</name>
    <dbReference type="NCBI Taxonomy" id="558151"/>
    <lineage>
        <taxon>Bacteria</taxon>
        <taxon>Pseudomonadati</taxon>
        <taxon>Bacteroidota</taxon>
        <taxon>Flavobacteriia</taxon>
        <taxon>Flavobacteriales</taxon>
        <taxon>Weeksellaceae</taxon>
        <taxon>Chryseobacterium group</taxon>
        <taxon>Chryseobacterium</taxon>
    </lineage>
</organism>
<evidence type="ECO:0000313" key="2">
    <source>
        <dbReference type="Proteomes" id="UP000036261"/>
    </source>
</evidence>
<protein>
    <recommendedName>
        <fullName evidence="3">GLPGLI family protein</fullName>
    </recommendedName>
</protein>
<dbReference type="PATRIC" id="fig|558151.6.peg.4315"/>
<sequence>MRNLTILLIFIFTSSLLFAQNQRFSYEYSFKIDSLHKENVDKEMMNLDITKEGSNFYSAQLIIRDSLFKAQFEKGKASHTYVFDMRKIKQPKVNFRVSKKYPNLETVYHTSLNATNVALKEEHKMNWTILPETKSIEGFKVQKATTTFGGRNWIAWFTNDIQIQDGPYKFCGLPGLILNVGDDKGDHIFNLVGSKKLNDEPSLMDSDMKEVFLTNERFNKLWNEYKKDPAKNIKTIHSSSEMSDTIFSDADGKPLTKKDLIKGKEKRAEETLKKVNNFIERELYK</sequence>
<name>A0A0J7I0Z4_9FLAO</name>
<dbReference type="AlphaFoldDB" id="A0A0J7I0Z4"/>
<dbReference type="OrthoDB" id="1440774at2"/>
<reference evidence="1 2" key="1">
    <citation type="journal article" date="2013" name="Int. J. Syst. Evol. Microbiol.">
        <title>Chryseobacterium angstadtii sp. nov., isolated from a newt tank.</title>
        <authorList>
            <person name="Kirk K.E."/>
            <person name="Hoffman J.A."/>
            <person name="Smith K.A."/>
            <person name="Strahan B.L."/>
            <person name="Failor K.C."/>
            <person name="Krebs J.E."/>
            <person name="Gale A.N."/>
            <person name="Do T.D."/>
            <person name="Sontag T.C."/>
            <person name="Batties A.M."/>
            <person name="Mistiszyn K."/>
            <person name="Newman J.D."/>
        </authorList>
    </citation>
    <scope>NUCLEOTIDE SEQUENCE [LARGE SCALE GENOMIC DNA]</scope>
    <source>
        <strain evidence="1 2">KM</strain>
    </source>
</reference>
<evidence type="ECO:0008006" key="3">
    <source>
        <dbReference type="Google" id="ProtNLM"/>
    </source>
</evidence>
<keyword evidence="2" id="KW-1185">Reference proteome</keyword>